<organism evidence="2 3">
    <name type="scientific">Pycnococcus provasolii</name>
    <dbReference type="NCBI Taxonomy" id="41880"/>
    <lineage>
        <taxon>Eukaryota</taxon>
        <taxon>Viridiplantae</taxon>
        <taxon>Chlorophyta</taxon>
        <taxon>Pseudoscourfieldiophyceae</taxon>
        <taxon>Pseudoscourfieldiales</taxon>
        <taxon>Pycnococcaceae</taxon>
        <taxon>Pycnococcus</taxon>
    </lineage>
</organism>
<comment type="caution">
    <text evidence="2">The sequence shown here is derived from an EMBL/GenBank/DDBJ whole genome shotgun (WGS) entry which is preliminary data.</text>
</comment>
<dbReference type="Proteomes" id="UP000660262">
    <property type="component" value="Unassembled WGS sequence"/>
</dbReference>
<gene>
    <name evidence="2" type="ORF">PPROV_000941400</name>
</gene>
<evidence type="ECO:0000313" key="2">
    <source>
        <dbReference type="EMBL" id="GHP10683.1"/>
    </source>
</evidence>
<dbReference type="Pfam" id="PF09980">
    <property type="entry name" value="DUF2214"/>
    <property type="match status" value="1"/>
</dbReference>
<protein>
    <submittedName>
        <fullName evidence="2">Uncharacterized protein</fullName>
    </submittedName>
</protein>
<sequence length="313" mass="32218">MATSITIMPRVLIDRRPVSAHSHSGACKVGALMFKTHVSSLPFKRGRFPLATPVRASSSSSSSSGISQITPPSLISEGPCAHASAGGGGGGATTGTGTAMSAAIALALLATPQPALAETVAVGGVASAFAAYGHYASLFTIAGALAVERVTVTAKPTKEQLDRLVAADSIYGIAGVILLGTGYMRAKYYGKGWEFYAHSPVFWVKLALFAVAGASSLLVTTKVVQAAIADNKSEDGDVPEFGDALAQRMIKVINAELLAFGAIPLTASLMARGIGYNQDFPWQAGAALVALPAVGLSAKYLKEAFDTKGEWEK</sequence>
<dbReference type="InterPro" id="IPR018706">
    <property type="entry name" value="DUF2214_membrane"/>
</dbReference>
<feature type="transmembrane region" description="Helical" evidence="1">
    <location>
        <begin position="203"/>
        <end position="224"/>
    </location>
</feature>
<keyword evidence="1" id="KW-0472">Membrane</keyword>
<keyword evidence="1" id="KW-1133">Transmembrane helix</keyword>
<reference evidence="2" key="1">
    <citation type="submission" date="2020-10" db="EMBL/GenBank/DDBJ databases">
        <title>Unveiling of a novel bifunctional photoreceptor, Dualchrome1, isolated from a cosmopolitan green alga.</title>
        <authorList>
            <person name="Suzuki S."/>
            <person name="Kawachi M."/>
        </authorList>
    </citation>
    <scope>NUCLEOTIDE SEQUENCE</scope>
    <source>
        <strain evidence="2">NIES 2893</strain>
    </source>
</reference>
<feature type="transmembrane region" description="Helical" evidence="1">
    <location>
        <begin position="280"/>
        <end position="301"/>
    </location>
</feature>
<dbReference type="OrthoDB" id="495663at2759"/>
<dbReference type="EMBL" id="BNJQ01000030">
    <property type="protein sequence ID" value="GHP10683.1"/>
    <property type="molecule type" value="Genomic_DNA"/>
</dbReference>
<evidence type="ECO:0000313" key="3">
    <source>
        <dbReference type="Proteomes" id="UP000660262"/>
    </source>
</evidence>
<accession>A0A830HV91</accession>
<proteinExistence type="predicted"/>
<feature type="transmembrane region" description="Helical" evidence="1">
    <location>
        <begin position="257"/>
        <end position="274"/>
    </location>
</feature>
<evidence type="ECO:0000256" key="1">
    <source>
        <dbReference type="SAM" id="Phobius"/>
    </source>
</evidence>
<keyword evidence="1" id="KW-0812">Transmembrane</keyword>
<keyword evidence="3" id="KW-1185">Reference proteome</keyword>
<dbReference type="AlphaFoldDB" id="A0A830HV91"/>
<name>A0A830HV91_9CHLO</name>
<feature type="transmembrane region" description="Helical" evidence="1">
    <location>
        <begin position="164"/>
        <end position="183"/>
    </location>
</feature>